<dbReference type="CDD" id="cd06261">
    <property type="entry name" value="TM_PBP2"/>
    <property type="match status" value="1"/>
</dbReference>
<feature type="transmembrane region" description="Helical" evidence="7">
    <location>
        <begin position="154"/>
        <end position="174"/>
    </location>
</feature>
<proteinExistence type="inferred from homology"/>
<feature type="transmembrane region" description="Helical" evidence="7">
    <location>
        <begin position="263"/>
        <end position="285"/>
    </location>
</feature>
<keyword evidence="2 7" id="KW-0813">Transport</keyword>
<keyword evidence="5 7" id="KW-1133">Transmembrane helix</keyword>
<evidence type="ECO:0000313" key="10">
    <source>
        <dbReference type="Proteomes" id="UP000093053"/>
    </source>
</evidence>
<evidence type="ECO:0000256" key="7">
    <source>
        <dbReference type="RuleBase" id="RU363032"/>
    </source>
</evidence>
<dbReference type="PANTHER" id="PTHR30193">
    <property type="entry name" value="ABC TRANSPORTER PERMEASE PROTEIN"/>
    <property type="match status" value="1"/>
</dbReference>
<evidence type="ECO:0000256" key="2">
    <source>
        <dbReference type="ARBA" id="ARBA00022448"/>
    </source>
</evidence>
<dbReference type="PROSITE" id="PS50928">
    <property type="entry name" value="ABC_TM1"/>
    <property type="match status" value="1"/>
</dbReference>
<dbReference type="Pfam" id="PF00528">
    <property type="entry name" value="BPD_transp_1"/>
    <property type="match status" value="1"/>
</dbReference>
<dbReference type="Proteomes" id="UP000093053">
    <property type="component" value="Chromosome"/>
</dbReference>
<dbReference type="PANTHER" id="PTHR30193:SF41">
    <property type="entry name" value="DIACETYLCHITOBIOSE UPTAKE SYSTEM PERMEASE PROTEIN NGCF"/>
    <property type="match status" value="1"/>
</dbReference>
<dbReference type="GO" id="GO:0005886">
    <property type="term" value="C:plasma membrane"/>
    <property type="evidence" value="ECO:0007669"/>
    <property type="project" value="UniProtKB-SubCell"/>
</dbReference>
<dbReference type="GO" id="GO:0055085">
    <property type="term" value="P:transmembrane transport"/>
    <property type="evidence" value="ECO:0007669"/>
    <property type="project" value="InterPro"/>
</dbReference>
<gene>
    <name evidence="9" type="ORF">BBK82_32455</name>
</gene>
<keyword evidence="10" id="KW-1185">Reference proteome</keyword>
<comment type="similarity">
    <text evidence="7">Belongs to the binding-protein-dependent transport system permease family.</text>
</comment>
<evidence type="ECO:0000256" key="3">
    <source>
        <dbReference type="ARBA" id="ARBA00022475"/>
    </source>
</evidence>
<dbReference type="EMBL" id="CP016793">
    <property type="protein sequence ID" value="ANZ40052.1"/>
    <property type="molecule type" value="Genomic_DNA"/>
</dbReference>
<dbReference type="RefSeq" id="WP_065918393.1">
    <property type="nucleotide sequence ID" value="NZ_CP016793.1"/>
</dbReference>
<evidence type="ECO:0000256" key="4">
    <source>
        <dbReference type="ARBA" id="ARBA00022692"/>
    </source>
</evidence>
<keyword evidence="3" id="KW-1003">Cell membrane</keyword>
<evidence type="ECO:0000259" key="8">
    <source>
        <dbReference type="PROSITE" id="PS50928"/>
    </source>
</evidence>
<dbReference type="AlphaFoldDB" id="A0A1B2HQT8"/>
<reference evidence="9 10" key="1">
    <citation type="submission" date="2016-07" db="EMBL/GenBank/DDBJ databases">
        <title>Complete genome sequence of the Lentzea guizhouensis DHS C013.</title>
        <authorList>
            <person name="Cao C."/>
        </authorList>
    </citation>
    <scope>NUCLEOTIDE SEQUENCE [LARGE SCALE GENOMIC DNA]</scope>
    <source>
        <strain evidence="9 10">DHS C013</strain>
    </source>
</reference>
<dbReference type="SUPFAM" id="SSF161098">
    <property type="entry name" value="MetI-like"/>
    <property type="match status" value="1"/>
</dbReference>
<feature type="transmembrane region" description="Helical" evidence="7">
    <location>
        <begin position="14"/>
        <end position="36"/>
    </location>
</feature>
<dbReference type="Gene3D" id="1.10.3720.10">
    <property type="entry name" value="MetI-like"/>
    <property type="match status" value="1"/>
</dbReference>
<dbReference type="STRING" id="1586287.BBK82_32455"/>
<name>A0A1B2HQT8_9PSEU</name>
<evidence type="ECO:0000256" key="6">
    <source>
        <dbReference type="ARBA" id="ARBA00023136"/>
    </source>
</evidence>
<evidence type="ECO:0000256" key="5">
    <source>
        <dbReference type="ARBA" id="ARBA00022989"/>
    </source>
</evidence>
<feature type="domain" description="ABC transmembrane type-1" evidence="8">
    <location>
        <begin position="73"/>
        <end position="282"/>
    </location>
</feature>
<feature type="transmembrane region" description="Helical" evidence="7">
    <location>
        <begin position="110"/>
        <end position="130"/>
    </location>
</feature>
<accession>A0A1B2HQT8</accession>
<dbReference type="InterPro" id="IPR051393">
    <property type="entry name" value="ABC_transporter_permease"/>
</dbReference>
<keyword evidence="4 7" id="KW-0812">Transmembrane</keyword>
<evidence type="ECO:0000313" key="9">
    <source>
        <dbReference type="EMBL" id="ANZ40052.1"/>
    </source>
</evidence>
<comment type="subcellular location">
    <subcellularLocation>
        <location evidence="1 7">Cell membrane</location>
        <topology evidence="1 7">Multi-pass membrane protein</topology>
    </subcellularLocation>
</comment>
<evidence type="ECO:0000256" key="1">
    <source>
        <dbReference type="ARBA" id="ARBA00004651"/>
    </source>
</evidence>
<sequence>MSRRRTVKPWNQRLAPYLFIAPNMLIFGVFIIYPALNGFVVSAYDSNNGRTFRPVGTDNYGNLFSDAEFWTAARATAVFVFAFVVLCTAGAIGLALLLNQRIRGRAFFRAVFFLPVLLSPVVVGLLWSWILERRAGALNSVLGADIPWLIDGKLALGVAVFVGVWTHVGFYTLITMAGLQGIDGSYYEAARLDGATAWQRFRFVTWPLLRPTTLVVVVLGLIAGFQAFDFIYTLTGGGPLGATTLMVQYIYEHAFRSPIRYGLAAAGSVVLFVTIFALTMLNFLYARRREAV</sequence>
<protein>
    <submittedName>
        <fullName evidence="9">Sugar ABC transporter permease</fullName>
    </submittedName>
</protein>
<dbReference type="InterPro" id="IPR000515">
    <property type="entry name" value="MetI-like"/>
</dbReference>
<feature type="transmembrane region" description="Helical" evidence="7">
    <location>
        <begin position="75"/>
        <end position="98"/>
    </location>
</feature>
<dbReference type="KEGG" id="led:BBK82_32455"/>
<dbReference type="InterPro" id="IPR035906">
    <property type="entry name" value="MetI-like_sf"/>
</dbReference>
<feature type="transmembrane region" description="Helical" evidence="7">
    <location>
        <begin position="208"/>
        <end position="225"/>
    </location>
</feature>
<keyword evidence="6 7" id="KW-0472">Membrane</keyword>
<organism evidence="9 10">
    <name type="scientific">Lentzea guizhouensis</name>
    <dbReference type="NCBI Taxonomy" id="1586287"/>
    <lineage>
        <taxon>Bacteria</taxon>
        <taxon>Bacillati</taxon>
        <taxon>Actinomycetota</taxon>
        <taxon>Actinomycetes</taxon>
        <taxon>Pseudonocardiales</taxon>
        <taxon>Pseudonocardiaceae</taxon>
        <taxon>Lentzea</taxon>
    </lineage>
</organism>